<accession>A0A081CIV6</accession>
<dbReference type="AlphaFoldDB" id="A0A081CIV6"/>
<dbReference type="EMBL" id="DF830081">
    <property type="protein sequence ID" value="GAK66602.1"/>
    <property type="molecule type" value="Genomic_DNA"/>
</dbReference>
<dbReference type="Proteomes" id="UP000053758">
    <property type="component" value="Unassembled WGS sequence"/>
</dbReference>
<organism evidence="1 2">
    <name type="scientific">Pseudozyma antarctica</name>
    <name type="common">Yeast</name>
    <name type="synonym">Candida antarctica</name>
    <dbReference type="NCBI Taxonomy" id="84753"/>
    <lineage>
        <taxon>Eukaryota</taxon>
        <taxon>Fungi</taxon>
        <taxon>Dikarya</taxon>
        <taxon>Basidiomycota</taxon>
        <taxon>Ustilaginomycotina</taxon>
        <taxon>Ustilaginomycetes</taxon>
        <taxon>Ustilaginales</taxon>
        <taxon>Ustilaginaceae</taxon>
        <taxon>Moesziomyces</taxon>
    </lineage>
</organism>
<reference evidence="2" key="1">
    <citation type="journal article" date="2014" name="Genome Announc.">
        <title>Draft Genome Sequence of the Yeast Pseudozyma antarctica Type Strain JCM10317, a Producer of the Glycolipid Biosurfactants, Mannosylerythritol Lipids.</title>
        <authorList>
            <person name="Saika A."/>
            <person name="Koike H."/>
            <person name="Hori T."/>
            <person name="Fukuoka T."/>
            <person name="Sato S."/>
            <person name="Habe H."/>
            <person name="Kitamoto D."/>
            <person name="Morita T."/>
        </authorList>
    </citation>
    <scope>NUCLEOTIDE SEQUENCE [LARGE SCALE GENOMIC DNA]</scope>
    <source>
        <strain evidence="2">JCM 10317</strain>
    </source>
</reference>
<proteinExistence type="predicted"/>
<keyword evidence="2" id="KW-1185">Reference proteome</keyword>
<dbReference type="HOGENOM" id="CLU_2222927_0_0_1"/>
<dbReference type="RefSeq" id="XP_014655017.1">
    <property type="nucleotide sequence ID" value="XM_014799531.1"/>
</dbReference>
<gene>
    <name evidence="1" type="ORF">PAN0_014c4825</name>
</gene>
<name>A0A081CIV6_PSEA2</name>
<sequence>MPPRSLCELSASAVAIPAAAAGSVGFNVTATRNHVGLDLACKPLGSRPDIAALLAANPIQFGTSVDPSSASKRNRVFCGSSLMQHAQPLSAIPSRSDPSVSHHPCR</sequence>
<evidence type="ECO:0000313" key="2">
    <source>
        <dbReference type="Proteomes" id="UP000053758"/>
    </source>
</evidence>
<evidence type="ECO:0000313" key="1">
    <source>
        <dbReference type="EMBL" id="GAK66602.1"/>
    </source>
</evidence>
<protein>
    <submittedName>
        <fullName evidence="1">Uncharacterized protein</fullName>
    </submittedName>
</protein>
<dbReference type="GeneID" id="26305640"/>